<dbReference type="AlphaFoldDB" id="A0A8J9YZ43"/>
<proteinExistence type="predicted"/>
<organism evidence="1 2">
    <name type="scientific">Branchiostoma lanceolatum</name>
    <name type="common">Common lancelet</name>
    <name type="synonym">Amphioxus lanceolatum</name>
    <dbReference type="NCBI Taxonomy" id="7740"/>
    <lineage>
        <taxon>Eukaryota</taxon>
        <taxon>Metazoa</taxon>
        <taxon>Chordata</taxon>
        <taxon>Cephalochordata</taxon>
        <taxon>Leptocardii</taxon>
        <taxon>Amphioxiformes</taxon>
        <taxon>Branchiostomatidae</taxon>
        <taxon>Branchiostoma</taxon>
    </lineage>
</organism>
<accession>A0A8J9YZ43</accession>
<keyword evidence="2" id="KW-1185">Reference proteome</keyword>
<evidence type="ECO:0000313" key="2">
    <source>
        <dbReference type="Proteomes" id="UP000838412"/>
    </source>
</evidence>
<evidence type="ECO:0000313" key="1">
    <source>
        <dbReference type="EMBL" id="CAH1244243.1"/>
    </source>
</evidence>
<sequence length="75" mass="8615">MSRQIRALDVTTGVLCVPFSYLYVQVARLYGRSDAQVRFSGLKERQAHVRNLKEPSVTCGRDIRRKHALQFRHAG</sequence>
<gene>
    <name evidence="1" type="primary">Hypp7232</name>
    <name evidence="1" type="ORF">BLAG_LOCUS6931</name>
</gene>
<dbReference type="Proteomes" id="UP000838412">
    <property type="component" value="Chromosome 13"/>
</dbReference>
<dbReference type="EMBL" id="OV696698">
    <property type="protein sequence ID" value="CAH1244243.1"/>
    <property type="molecule type" value="Genomic_DNA"/>
</dbReference>
<reference evidence="1" key="1">
    <citation type="submission" date="2022-01" db="EMBL/GenBank/DDBJ databases">
        <authorList>
            <person name="Braso-Vives M."/>
        </authorList>
    </citation>
    <scope>NUCLEOTIDE SEQUENCE</scope>
</reference>
<protein>
    <submittedName>
        <fullName evidence="1">Hypp7232 protein</fullName>
    </submittedName>
</protein>
<name>A0A8J9YZ43_BRALA</name>